<dbReference type="EMBL" id="FM992691">
    <property type="protein sequence ID" value="CAX42146.1"/>
    <property type="molecule type" value="Genomic_DNA"/>
</dbReference>
<comment type="subcellular location">
    <subcellularLocation>
        <location evidence="1">Nucleus</location>
    </subcellularLocation>
</comment>
<dbReference type="Proteomes" id="UP000002605">
    <property type="component" value="Chromosome 4"/>
</dbReference>
<dbReference type="InterPro" id="IPR007811">
    <property type="entry name" value="RPC4"/>
</dbReference>
<dbReference type="PANTHER" id="PTHR13408:SF0">
    <property type="entry name" value="DNA-DIRECTED RNA POLYMERASE III SUBUNIT RPC4"/>
    <property type="match status" value="1"/>
</dbReference>
<dbReference type="eggNOG" id="KOG3122">
    <property type="taxonomic scope" value="Eukaryota"/>
</dbReference>
<accession>B9WFX7</accession>
<dbReference type="KEGG" id="cdu:CD36_42670"/>
<protein>
    <submittedName>
        <fullName evidence="7">DNA-directed RNA polymerase III subunit, putative</fullName>
    </submittedName>
</protein>
<evidence type="ECO:0000313" key="8">
    <source>
        <dbReference type="Proteomes" id="UP000002605"/>
    </source>
</evidence>
<dbReference type="OrthoDB" id="5836119at2759"/>
<feature type="compositionally biased region" description="Polar residues" evidence="5">
    <location>
        <begin position="110"/>
        <end position="124"/>
    </location>
</feature>
<feature type="region of interest" description="Disordered" evidence="5">
    <location>
        <begin position="183"/>
        <end position="220"/>
    </location>
</feature>
<keyword evidence="4" id="KW-0539">Nucleus</keyword>
<evidence type="ECO:0000313" key="6">
    <source>
        <dbReference type="CGD" id="CAL0000161270"/>
    </source>
</evidence>
<dbReference type="CGD" id="CAL0000161270">
    <property type="gene designation" value="Cd36_42670"/>
</dbReference>
<dbReference type="HOGENOM" id="CLU_056234_0_0_1"/>
<dbReference type="GeneID" id="8047677"/>
<dbReference type="Pfam" id="PF05132">
    <property type="entry name" value="RNA_pol_Rpc4"/>
    <property type="match status" value="1"/>
</dbReference>
<feature type="region of interest" description="Disordered" evidence="5">
    <location>
        <begin position="279"/>
        <end position="301"/>
    </location>
</feature>
<evidence type="ECO:0000256" key="5">
    <source>
        <dbReference type="SAM" id="MobiDB-lite"/>
    </source>
</evidence>
<evidence type="ECO:0000313" key="7">
    <source>
        <dbReference type="EMBL" id="CAX42146.1"/>
    </source>
</evidence>
<gene>
    <name evidence="6" type="ordered locus">Cd36_42670</name>
    <name evidence="7" type="ORF">CD36_42670</name>
</gene>
<keyword evidence="8" id="KW-1185">Reference proteome</keyword>
<dbReference type="AlphaFoldDB" id="B9WFX7"/>
<feature type="region of interest" description="Disordered" evidence="5">
    <location>
        <begin position="95"/>
        <end position="156"/>
    </location>
</feature>
<dbReference type="GO" id="GO:0042797">
    <property type="term" value="P:tRNA transcription by RNA polymerase III"/>
    <property type="evidence" value="ECO:0007669"/>
    <property type="project" value="TreeGrafter"/>
</dbReference>
<dbReference type="PANTHER" id="PTHR13408">
    <property type="entry name" value="DNA-DIRECTED RNA POLYMERASE III"/>
    <property type="match status" value="1"/>
</dbReference>
<dbReference type="RefSeq" id="XP_002419931.1">
    <property type="nucleotide sequence ID" value="XM_002419886.1"/>
</dbReference>
<dbReference type="GO" id="GO:0003677">
    <property type="term" value="F:DNA binding"/>
    <property type="evidence" value="ECO:0007669"/>
    <property type="project" value="InterPro"/>
</dbReference>
<feature type="compositionally biased region" description="Basic residues" evidence="5">
    <location>
        <begin position="28"/>
        <end position="37"/>
    </location>
</feature>
<dbReference type="VEuPathDB" id="FungiDB:CD36_42670"/>
<sequence length="461" mass="50991">MSNRLESLNPRKPLSSSSSSSSGSKSAAKFKPKVVQRKSKEERAKVAPTIKQEPQTRQPLPNSRGRGGARGRGGRNNYAGTHMVSNGFLSAGAVSIGNSSGSKLGLTSDMIYNSNGDLSSSSTPDFIANFKSKQKASTPGAQSDEDEEDDDPTKINMTQKYRFNEEDTVLFPVRPFRDDGITRVENEITMPDVEIKQEPNDSTAESTPMPISLTQSRETTVKSELIEEKIEQIKETKSKLEKKIAQGGDSFVSEETDKIISDHQQILDILTGKLDKLSTKTEDVHPKQKQMQQDNDDDDIDDIDDIDVELENEKKETYFDDQYILFQLPKHLPTYIQPKSAVKLEPGVKSIEVDEPVTEEEISKLATNNSKLRGKIGNINIHQSGKITIDLGNGIRLNVTKGAPTDFLQELALIEMNPPSKPEDNEEEDVQMVDDDGRSITGKVVRLGIVNDKIIATPCIQ</sequence>
<feature type="region of interest" description="Disordered" evidence="5">
    <location>
        <begin position="1"/>
        <end position="82"/>
    </location>
</feature>
<reference evidence="7 8" key="1">
    <citation type="journal article" date="2009" name="Genome Res.">
        <title>Comparative genomics of the fungal pathogens Candida dubliniensis and Candida albicans.</title>
        <authorList>
            <person name="Jackson A.P."/>
            <person name="Gamble J.A."/>
            <person name="Yeomans T."/>
            <person name="Moran G.P."/>
            <person name="Saunders D."/>
            <person name="Harris D."/>
            <person name="Aslett M."/>
            <person name="Barrell J.F."/>
            <person name="Butler G."/>
            <person name="Citiulo F."/>
            <person name="Coleman D.C."/>
            <person name="de Groot P.W.J."/>
            <person name="Goodwin T.J."/>
            <person name="Quail M.A."/>
            <person name="McQuillan J."/>
            <person name="Munro C.A."/>
            <person name="Pain A."/>
            <person name="Poulter R.T."/>
            <person name="Rajandream M.A."/>
            <person name="Renauld H."/>
            <person name="Spiering M.J."/>
            <person name="Tivey A."/>
            <person name="Gow N.A.R."/>
            <person name="Barrell B."/>
            <person name="Sullivan D.J."/>
            <person name="Berriman M."/>
        </authorList>
    </citation>
    <scope>NUCLEOTIDE SEQUENCE [LARGE SCALE GENOMIC DNA]</scope>
    <source>
        <strain evidence="8">CD36 / ATCC MYA-646 / CBS 7987 / NCPF 3949 / NRRL Y-17841</strain>
    </source>
</reference>
<keyword evidence="2 7" id="KW-0240">DNA-directed RNA polymerase</keyword>
<evidence type="ECO:0000256" key="4">
    <source>
        <dbReference type="ARBA" id="ARBA00023242"/>
    </source>
</evidence>
<feature type="compositionally biased region" description="Polar residues" evidence="5">
    <location>
        <begin position="52"/>
        <end position="61"/>
    </location>
</feature>
<name>B9WFX7_CANDC</name>
<evidence type="ECO:0000256" key="1">
    <source>
        <dbReference type="ARBA" id="ARBA00004123"/>
    </source>
</evidence>
<dbReference type="GO" id="GO:0005666">
    <property type="term" value="C:RNA polymerase III complex"/>
    <property type="evidence" value="ECO:0007669"/>
    <property type="project" value="InterPro"/>
</dbReference>
<evidence type="ECO:0000256" key="2">
    <source>
        <dbReference type="ARBA" id="ARBA00022478"/>
    </source>
</evidence>
<feature type="compositionally biased region" description="Low complexity" evidence="5">
    <location>
        <begin position="15"/>
        <end position="26"/>
    </location>
</feature>
<organism evidence="7 8">
    <name type="scientific">Candida dubliniensis (strain CD36 / ATCC MYA-646 / CBS 7987 / NCPF 3949 / NRRL Y-17841)</name>
    <name type="common">Yeast</name>
    <dbReference type="NCBI Taxonomy" id="573826"/>
    <lineage>
        <taxon>Eukaryota</taxon>
        <taxon>Fungi</taxon>
        <taxon>Dikarya</taxon>
        <taxon>Ascomycota</taxon>
        <taxon>Saccharomycotina</taxon>
        <taxon>Pichiomycetes</taxon>
        <taxon>Debaryomycetaceae</taxon>
        <taxon>Candida/Lodderomyces clade</taxon>
        <taxon>Candida</taxon>
    </lineage>
</organism>
<evidence type="ECO:0000256" key="3">
    <source>
        <dbReference type="ARBA" id="ARBA00023163"/>
    </source>
</evidence>
<keyword evidence="3" id="KW-0804">Transcription</keyword>
<proteinExistence type="predicted"/>